<dbReference type="EMBL" id="ML996100">
    <property type="protein sequence ID" value="KAF2740437.1"/>
    <property type="molecule type" value="Genomic_DNA"/>
</dbReference>
<evidence type="ECO:0000313" key="1">
    <source>
        <dbReference type="EMBL" id="KAF2740437.1"/>
    </source>
</evidence>
<comment type="caution">
    <text evidence="1">The sequence shown here is derived from an EMBL/GenBank/DDBJ whole genome shotgun (WGS) entry which is preliminary data.</text>
</comment>
<feature type="non-terminal residue" evidence="1">
    <location>
        <position position="1"/>
    </location>
</feature>
<sequence>MTLCCQRSVFTGAQPAATGRCWVLGVAVRLAAPHLGTGPVIHCTANVVTPPGDTSSRAAGSSTGRCRLRIDGCAIRT</sequence>
<keyword evidence="2" id="KW-1185">Reference proteome</keyword>
<proteinExistence type="predicted"/>
<gene>
    <name evidence="1" type="ORF">EJ04DRAFT_507970</name>
</gene>
<accession>A0A9P4RBP6</accession>
<organism evidence="1 2">
    <name type="scientific">Polyplosphaeria fusca</name>
    <dbReference type="NCBI Taxonomy" id="682080"/>
    <lineage>
        <taxon>Eukaryota</taxon>
        <taxon>Fungi</taxon>
        <taxon>Dikarya</taxon>
        <taxon>Ascomycota</taxon>
        <taxon>Pezizomycotina</taxon>
        <taxon>Dothideomycetes</taxon>
        <taxon>Pleosporomycetidae</taxon>
        <taxon>Pleosporales</taxon>
        <taxon>Tetraplosphaeriaceae</taxon>
        <taxon>Polyplosphaeria</taxon>
    </lineage>
</organism>
<reference evidence="1" key="1">
    <citation type="journal article" date="2020" name="Stud. Mycol.">
        <title>101 Dothideomycetes genomes: a test case for predicting lifestyles and emergence of pathogens.</title>
        <authorList>
            <person name="Haridas S."/>
            <person name="Albert R."/>
            <person name="Binder M."/>
            <person name="Bloem J."/>
            <person name="Labutti K."/>
            <person name="Salamov A."/>
            <person name="Andreopoulos B."/>
            <person name="Baker S."/>
            <person name="Barry K."/>
            <person name="Bills G."/>
            <person name="Bluhm B."/>
            <person name="Cannon C."/>
            <person name="Castanera R."/>
            <person name="Culley D."/>
            <person name="Daum C."/>
            <person name="Ezra D."/>
            <person name="Gonzalez J."/>
            <person name="Henrissat B."/>
            <person name="Kuo A."/>
            <person name="Liang C."/>
            <person name="Lipzen A."/>
            <person name="Lutzoni F."/>
            <person name="Magnuson J."/>
            <person name="Mondo S."/>
            <person name="Nolan M."/>
            <person name="Ohm R."/>
            <person name="Pangilinan J."/>
            <person name="Park H.-J."/>
            <person name="Ramirez L."/>
            <person name="Alfaro M."/>
            <person name="Sun H."/>
            <person name="Tritt A."/>
            <person name="Yoshinaga Y."/>
            <person name="Zwiers L.-H."/>
            <person name="Turgeon B."/>
            <person name="Goodwin S."/>
            <person name="Spatafora J."/>
            <person name="Crous P."/>
            <person name="Grigoriev I."/>
        </authorList>
    </citation>
    <scope>NUCLEOTIDE SEQUENCE</scope>
    <source>
        <strain evidence="1">CBS 125425</strain>
    </source>
</reference>
<name>A0A9P4RBP6_9PLEO</name>
<protein>
    <submittedName>
        <fullName evidence="1">Uncharacterized protein</fullName>
    </submittedName>
</protein>
<dbReference type="Proteomes" id="UP000799444">
    <property type="component" value="Unassembled WGS sequence"/>
</dbReference>
<dbReference type="AlphaFoldDB" id="A0A9P4RBP6"/>
<evidence type="ECO:0000313" key="2">
    <source>
        <dbReference type="Proteomes" id="UP000799444"/>
    </source>
</evidence>